<dbReference type="Gene3D" id="3.40.50.300">
    <property type="entry name" value="P-loop containing nucleotide triphosphate hydrolases"/>
    <property type="match status" value="1"/>
</dbReference>
<dbReference type="InterPro" id="IPR050496">
    <property type="entry name" value="SNF2_RAD54_helicase_repair"/>
</dbReference>
<dbReference type="SMART" id="SM00487">
    <property type="entry name" value="DEXDc"/>
    <property type="match status" value="1"/>
</dbReference>
<dbReference type="OMA" id="CDTHDML"/>
<dbReference type="FunFam" id="3.40.50.300:FF:000332">
    <property type="entry name" value="DNA repair and recombination protein RAD54-like"/>
    <property type="match status" value="1"/>
</dbReference>
<evidence type="ECO:0000256" key="1">
    <source>
        <dbReference type="ARBA" id="ARBA00022741"/>
    </source>
</evidence>
<keyword evidence="2" id="KW-0378">Hydrolase</keyword>
<dbReference type="PANTHER" id="PTHR45629">
    <property type="entry name" value="SNF2/RAD54 FAMILY MEMBER"/>
    <property type="match status" value="1"/>
</dbReference>
<keyword evidence="1" id="KW-0547">Nucleotide-binding</keyword>
<reference evidence="9 10" key="1">
    <citation type="journal article" date="2011" name="Genome Res.">
        <title>Phylogeny-wide analysis of social amoeba genomes highlights ancient origins for complex intercellular communication.</title>
        <authorList>
            <person name="Heidel A.J."/>
            <person name="Lawal H.M."/>
            <person name="Felder M."/>
            <person name="Schilde C."/>
            <person name="Helps N.R."/>
            <person name="Tunggal B."/>
            <person name="Rivero F."/>
            <person name="John U."/>
            <person name="Schleicher M."/>
            <person name="Eichinger L."/>
            <person name="Platzer M."/>
            <person name="Noegel A.A."/>
            <person name="Schaap P."/>
            <person name="Gloeckner G."/>
        </authorList>
    </citation>
    <scope>NUCLEOTIDE SEQUENCE [LARGE SCALE GENOMIC DNA]</scope>
    <source>
        <strain evidence="10">ATCC 26659 / Pp 5 / PN500</strain>
    </source>
</reference>
<organism evidence="9 10">
    <name type="scientific">Heterostelium pallidum (strain ATCC 26659 / Pp 5 / PN500)</name>
    <name type="common">Cellular slime mold</name>
    <name type="synonym">Polysphondylium pallidum</name>
    <dbReference type="NCBI Taxonomy" id="670386"/>
    <lineage>
        <taxon>Eukaryota</taxon>
        <taxon>Amoebozoa</taxon>
        <taxon>Evosea</taxon>
        <taxon>Eumycetozoa</taxon>
        <taxon>Dictyostelia</taxon>
        <taxon>Acytosteliales</taxon>
        <taxon>Acytosteliaceae</taxon>
        <taxon>Heterostelium</taxon>
    </lineage>
</organism>
<feature type="region of interest" description="Disordered" evidence="6">
    <location>
        <begin position="892"/>
        <end position="934"/>
    </location>
</feature>
<dbReference type="RefSeq" id="XP_020435768.1">
    <property type="nucleotide sequence ID" value="XM_020573696.1"/>
</dbReference>
<sequence length="934" mass="104029">MKRSLAPSLLFEKKKQKLENLQQIEKLIEQQQNLLSGADAAPKRGAKKAAAAIKPINHLDLYSMVLKKSEEAEEKNEETNNNSAPVAVEEENRKGRNVVLLSNSKPIYYLANYKSTSRIDDEGLAILEVAYDAVTILSMDGKQIGRSGLTRMGATDYEDDEGGGSGGGGGKTQKVLIKKKEVFFQEDISMTIGSKWCKIISSVSAEDYNNGTIFLKTDAIIANKKKKEEEHQVKKLKFRLSAAAKPKGFVVPYKGVDRTKKLTKPLHNPYAPNAFVLYMPKDQLNGEIPVVMDPMLGNKLRPHQRVGIQFMFDCLLGLGGFKDGNGCILADDMGLGKTIQAISIMWTLLKQGIRGEPTCQRAIIVAPTGLVGNWVKELKKWLGEGIKSIHIGKSTPTGRAKLAQLETGDADVLVISYDQLKIWINDLIKIDMIGLVICDEGHRLKNAETKSTQAVNMLPTKRRVILSGTPIQNNLMEFYAMVNFVNPGVLKSVPMFNNVYNGPILASRSPDATPEEKRVGRERSLMLTEITGKFILRRTAAINTQYLPKKTEYTVFCKLSPLQKTIYLKLLEIIKGRGYQTFTGALPLITSLKKLSNCPELVYTPPSAKEDDKEEEKAEDVSSVIHGLFPKEFNTKVSQPQYSGKLQFIDTLMQQIRNKTKDRVVVISNYTQTLSVLARLCNERGYPFFQLDGSTPSDKRQVLVDKFNDPSSPQFVFLLSSKAGGIGLNLIGANHLILVDPDWNPANDAQAMARVWREGQKKVVSIYRTLSTGTIEEKIYQRQITKMALSVSVVEGDSDNAPSFDTKDLKDIFNLRDDTLCDTHDMLGRICDCGAPARNKDVKSAERQGMAISELATYKHYHDMSKIPDPILSFAAKNNCTFIFANDKPPVVKERKKKEDEVEIEDTPTEANFVVEDDEDLSSSDGEYQAEDDE</sequence>
<name>D3B2V3_HETP5</name>
<gene>
    <name evidence="9" type="primary">rad54</name>
    <name evidence="9" type="ORF">PPL_02717</name>
</gene>
<dbReference type="Pfam" id="PF00271">
    <property type="entry name" value="Helicase_C"/>
    <property type="match status" value="1"/>
</dbReference>
<evidence type="ECO:0000259" key="7">
    <source>
        <dbReference type="PROSITE" id="PS51192"/>
    </source>
</evidence>
<dbReference type="GO" id="GO:0005634">
    <property type="term" value="C:nucleus"/>
    <property type="evidence" value="ECO:0007669"/>
    <property type="project" value="TreeGrafter"/>
</dbReference>
<keyword evidence="5" id="KW-0175">Coiled coil</keyword>
<evidence type="ECO:0000259" key="8">
    <source>
        <dbReference type="PROSITE" id="PS51194"/>
    </source>
</evidence>
<comment type="caution">
    <text evidence="9">The sequence shown here is derived from an EMBL/GenBank/DDBJ whole genome shotgun (WGS) entry which is preliminary data.</text>
</comment>
<dbReference type="PROSITE" id="PS51192">
    <property type="entry name" value="HELICASE_ATP_BIND_1"/>
    <property type="match status" value="1"/>
</dbReference>
<dbReference type="GO" id="GO:0015616">
    <property type="term" value="F:DNA translocase activity"/>
    <property type="evidence" value="ECO:0007669"/>
    <property type="project" value="TreeGrafter"/>
</dbReference>
<evidence type="ECO:0000256" key="6">
    <source>
        <dbReference type="SAM" id="MobiDB-lite"/>
    </source>
</evidence>
<dbReference type="Pfam" id="PF00176">
    <property type="entry name" value="SNF2-rel_dom"/>
    <property type="match status" value="1"/>
</dbReference>
<dbReference type="CDD" id="cd18004">
    <property type="entry name" value="DEXHc_RAD54"/>
    <property type="match status" value="1"/>
</dbReference>
<dbReference type="InterPro" id="IPR001650">
    <property type="entry name" value="Helicase_C-like"/>
</dbReference>
<feature type="compositionally biased region" description="Acidic residues" evidence="6">
    <location>
        <begin position="915"/>
        <end position="934"/>
    </location>
</feature>
<keyword evidence="10" id="KW-1185">Reference proteome</keyword>
<dbReference type="GO" id="GO:0005524">
    <property type="term" value="F:ATP binding"/>
    <property type="evidence" value="ECO:0007669"/>
    <property type="project" value="UniProtKB-KW"/>
</dbReference>
<evidence type="ECO:0000256" key="4">
    <source>
        <dbReference type="ARBA" id="ARBA00022840"/>
    </source>
</evidence>
<dbReference type="InterPro" id="IPR049730">
    <property type="entry name" value="SNF2/RAD54-like_C"/>
</dbReference>
<dbReference type="PANTHER" id="PTHR45629:SF7">
    <property type="entry name" value="DNA EXCISION REPAIR PROTEIN ERCC-6-RELATED"/>
    <property type="match status" value="1"/>
</dbReference>
<feature type="domain" description="Helicase C-terminal" evidence="8">
    <location>
        <begin position="648"/>
        <end position="810"/>
    </location>
</feature>
<dbReference type="STRING" id="670386.D3B2V3"/>
<evidence type="ECO:0000256" key="3">
    <source>
        <dbReference type="ARBA" id="ARBA00022806"/>
    </source>
</evidence>
<dbReference type="GeneID" id="31358240"/>
<dbReference type="FunCoup" id="D3B2V3">
    <property type="interactions" value="468"/>
</dbReference>
<dbReference type="EMBL" id="ADBJ01000010">
    <property type="protein sequence ID" value="EFA83651.1"/>
    <property type="molecule type" value="Genomic_DNA"/>
</dbReference>
<dbReference type="InterPro" id="IPR027417">
    <property type="entry name" value="P-loop_NTPase"/>
</dbReference>
<evidence type="ECO:0000256" key="2">
    <source>
        <dbReference type="ARBA" id="ARBA00022801"/>
    </source>
</evidence>
<accession>D3B2V3</accession>
<proteinExistence type="predicted"/>
<dbReference type="CDD" id="cd18793">
    <property type="entry name" value="SF2_C_SNF"/>
    <property type="match status" value="1"/>
</dbReference>
<dbReference type="InterPro" id="IPR000330">
    <property type="entry name" value="SNF2_N"/>
</dbReference>
<dbReference type="Gene3D" id="3.40.50.10810">
    <property type="entry name" value="Tandem AAA-ATPase domain"/>
    <property type="match status" value="1"/>
</dbReference>
<protein>
    <submittedName>
        <fullName evidence="9">SNF2-related domain-containing protein</fullName>
    </submittedName>
</protein>
<keyword evidence="4" id="KW-0067">ATP-binding</keyword>
<dbReference type="SUPFAM" id="SSF52540">
    <property type="entry name" value="P-loop containing nucleoside triphosphate hydrolases"/>
    <property type="match status" value="2"/>
</dbReference>
<dbReference type="GO" id="GO:0007131">
    <property type="term" value="P:reciprocal meiotic recombination"/>
    <property type="evidence" value="ECO:0007669"/>
    <property type="project" value="TreeGrafter"/>
</dbReference>
<dbReference type="GO" id="GO:0004386">
    <property type="term" value="F:helicase activity"/>
    <property type="evidence" value="ECO:0007669"/>
    <property type="project" value="UniProtKB-KW"/>
</dbReference>
<dbReference type="AlphaFoldDB" id="D3B2V3"/>
<evidence type="ECO:0000256" key="5">
    <source>
        <dbReference type="SAM" id="Coils"/>
    </source>
</evidence>
<dbReference type="PROSITE" id="PS51194">
    <property type="entry name" value="HELICASE_CTER"/>
    <property type="match status" value="1"/>
</dbReference>
<keyword evidence="3" id="KW-0347">Helicase</keyword>
<dbReference type="Proteomes" id="UP000001396">
    <property type="component" value="Unassembled WGS sequence"/>
</dbReference>
<feature type="coiled-coil region" evidence="5">
    <location>
        <begin position="11"/>
        <end position="82"/>
    </location>
</feature>
<dbReference type="Gene3D" id="1.20.120.850">
    <property type="entry name" value="SWI2/SNF2 ATPases, N-terminal domain"/>
    <property type="match status" value="1"/>
</dbReference>
<dbReference type="GO" id="GO:0016787">
    <property type="term" value="F:hydrolase activity"/>
    <property type="evidence" value="ECO:0007669"/>
    <property type="project" value="UniProtKB-KW"/>
</dbReference>
<dbReference type="GO" id="GO:0045003">
    <property type="term" value="P:double-strand break repair via synthesis-dependent strand annealing"/>
    <property type="evidence" value="ECO:0007669"/>
    <property type="project" value="TreeGrafter"/>
</dbReference>
<evidence type="ECO:0000313" key="9">
    <source>
        <dbReference type="EMBL" id="EFA83651.1"/>
    </source>
</evidence>
<dbReference type="InParanoid" id="D3B2V3"/>
<evidence type="ECO:0000313" key="10">
    <source>
        <dbReference type="Proteomes" id="UP000001396"/>
    </source>
</evidence>
<dbReference type="InterPro" id="IPR014001">
    <property type="entry name" value="Helicase_ATP-bd"/>
</dbReference>
<dbReference type="InterPro" id="IPR038718">
    <property type="entry name" value="SNF2-like_sf"/>
</dbReference>
<feature type="domain" description="Helicase ATP-binding" evidence="7">
    <location>
        <begin position="318"/>
        <end position="488"/>
    </location>
</feature>
<dbReference type="SMART" id="SM00490">
    <property type="entry name" value="HELICc"/>
    <property type="match status" value="1"/>
</dbReference>